<name>A0AAW2W0E9_9LAMI</name>
<keyword evidence="1" id="KW-0175">Coiled coil</keyword>
<protein>
    <recommendedName>
        <fullName evidence="3">DUF4283 domain-containing protein</fullName>
    </recommendedName>
</protein>
<reference evidence="2" key="2">
    <citation type="journal article" date="2024" name="Plant">
        <title>Genomic evolution and insights into agronomic trait innovations of Sesamum species.</title>
        <authorList>
            <person name="Miao H."/>
            <person name="Wang L."/>
            <person name="Qu L."/>
            <person name="Liu H."/>
            <person name="Sun Y."/>
            <person name="Le M."/>
            <person name="Wang Q."/>
            <person name="Wei S."/>
            <person name="Zheng Y."/>
            <person name="Lin W."/>
            <person name="Duan Y."/>
            <person name="Cao H."/>
            <person name="Xiong S."/>
            <person name="Wang X."/>
            <person name="Wei L."/>
            <person name="Li C."/>
            <person name="Ma Q."/>
            <person name="Ju M."/>
            <person name="Zhao R."/>
            <person name="Li G."/>
            <person name="Mu C."/>
            <person name="Tian Q."/>
            <person name="Mei H."/>
            <person name="Zhang T."/>
            <person name="Gao T."/>
            <person name="Zhang H."/>
        </authorList>
    </citation>
    <scope>NUCLEOTIDE SEQUENCE</scope>
    <source>
        <strain evidence="2">KEN1</strain>
    </source>
</reference>
<dbReference type="EMBL" id="JACGWN010000009">
    <property type="protein sequence ID" value="KAL0433787.1"/>
    <property type="molecule type" value="Genomic_DNA"/>
</dbReference>
<dbReference type="InterPro" id="IPR040256">
    <property type="entry name" value="At4g02000-like"/>
</dbReference>
<reference evidence="2" key="1">
    <citation type="submission" date="2020-06" db="EMBL/GenBank/DDBJ databases">
        <authorList>
            <person name="Li T."/>
            <person name="Hu X."/>
            <person name="Zhang T."/>
            <person name="Song X."/>
            <person name="Zhang H."/>
            <person name="Dai N."/>
            <person name="Sheng W."/>
            <person name="Hou X."/>
            <person name="Wei L."/>
        </authorList>
    </citation>
    <scope>NUCLEOTIDE SEQUENCE</scope>
    <source>
        <strain evidence="2">KEN1</strain>
        <tissue evidence="2">Leaf</tissue>
    </source>
</reference>
<sequence>EGALVAFISGVVQVEELIRLSRDEHQMEANLENLTRTLVLTEDEEVGLDVVVQEGQVVGENQGSLLVGRLLTPKAFRYDVLKSTLNSVIRRSEAWMLGMLADHRFLLLFNHMADRERALRGSLWVFDRNLVILASIKDDENSMSVQLNWCPFFVHVHGLPLRLMMPEIAETIGNRMGQFMEYDNSNSWGASI</sequence>
<evidence type="ECO:0000256" key="1">
    <source>
        <dbReference type="SAM" id="Coils"/>
    </source>
</evidence>
<dbReference type="PANTHER" id="PTHR31286:SF167">
    <property type="entry name" value="OS09G0268800 PROTEIN"/>
    <property type="match status" value="1"/>
</dbReference>
<accession>A0AAW2W0E9</accession>
<evidence type="ECO:0000313" key="2">
    <source>
        <dbReference type="EMBL" id="KAL0433787.1"/>
    </source>
</evidence>
<organism evidence="2">
    <name type="scientific">Sesamum latifolium</name>
    <dbReference type="NCBI Taxonomy" id="2727402"/>
    <lineage>
        <taxon>Eukaryota</taxon>
        <taxon>Viridiplantae</taxon>
        <taxon>Streptophyta</taxon>
        <taxon>Embryophyta</taxon>
        <taxon>Tracheophyta</taxon>
        <taxon>Spermatophyta</taxon>
        <taxon>Magnoliopsida</taxon>
        <taxon>eudicotyledons</taxon>
        <taxon>Gunneridae</taxon>
        <taxon>Pentapetalae</taxon>
        <taxon>asterids</taxon>
        <taxon>lamiids</taxon>
        <taxon>Lamiales</taxon>
        <taxon>Pedaliaceae</taxon>
        <taxon>Sesamum</taxon>
    </lineage>
</organism>
<dbReference type="PANTHER" id="PTHR31286">
    <property type="entry name" value="GLYCINE-RICH CELL WALL STRUCTURAL PROTEIN 1.8-LIKE"/>
    <property type="match status" value="1"/>
</dbReference>
<gene>
    <name evidence="2" type="ORF">Slati_2713000</name>
</gene>
<evidence type="ECO:0008006" key="3">
    <source>
        <dbReference type="Google" id="ProtNLM"/>
    </source>
</evidence>
<proteinExistence type="predicted"/>
<feature type="coiled-coil region" evidence="1">
    <location>
        <begin position="17"/>
        <end position="44"/>
    </location>
</feature>
<feature type="non-terminal residue" evidence="2">
    <location>
        <position position="1"/>
    </location>
</feature>
<dbReference type="AlphaFoldDB" id="A0AAW2W0E9"/>
<comment type="caution">
    <text evidence="2">The sequence shown here is derived from an EMBL/GenBank/DDBJ whole genome shotgun (WGS) entry which is preliminary data.</text>
</comment>